<organism evidence="6 7">
    <name type="scientific">Dietzia lutea</name>
    <dbReference type="NCBI Taxonomy" id="546160"/>
    <lineage>
        <taxon>Bacteria</taxon>
        <taxon>Bacillati</taxon>
        <taxon>Actinomycetota</taxon>
        <taxon>Actinomycetes</taxon>
        <taxon>Mycobacteriales</taxon>
        <taxon>Dietziaceae</taxon>
        <taxon>Dietzia</taxon>
    </lineage>
</organism>
<protein>
    <recommendedName>
        <fullName evidence="5">OmpR/PhoB-type domain-containing protein</fullName>
    </recommendedName>
</protein>
<keyword evidence="3" id="KW-0804">Transcription</keyword>
<dbReference type="SUPFAM" id="SSF55781">
    <property type="entry name" value="GAF domain-like"/>
    <property type="match status" value="1"/>
</dbReference>
<dbReference type="OrthoDB" id="3928741at2"/>
<proteinExistence type="predicted"/>
<feature type="domain" description="OmpR/PhoB-type" evidence="5">
    <location>
        <begin position="265"/>
        <end position="328"/>
    </location>
</feature>
<keyword evidence="1" id="KW-0805">Transcription regulation</keyword>
<evidence type="ECO:0000256" key="1">
    <source>
        <dbReference type="ARBA" id="ARBA00023015"/>
    </source>
</evidence>
<dbReference type="GO" id="GO:0003677">
    <property type="term" value="F:DNA binding"/>
    <property type="evidence" value="ECO:0007669"/>
    <property type="project" value="UniProtKB-KW"/>
</dbReference>
<dbReference type="Gene3D" id="3.30.450.40">
    <property type="match status" value="1"/>
</dbReference>
<dbReference type="EMBL" id="CP015449">
    <property type="protein sequence ID" value="AWH93182.1"/>
    <property type="molecule type" value="Genomic_DNA"/>
</dbReference>
<gene>
    <name evidence="6" type="ORF">A6035_14455</name>
</gene>
<dbReference type="RefSeq" id="WP_108848534.1">
    <property type="nucleotide sequence ID" value="NZ_CP015449.1"/>
</dbReference>
<evidence type="ECO:0000313" key="7">
    <source>
        <dbReference type="Proteomes" id="UP000244928"/>
    </source>
</evidence>
<feature type="region of interest" description="Disordered" evidence="4">
    <location>
        <begin position="220"/>
        <end position="242"/>
    </location>
</feature>
<dbReference type="GO" id="GO:0006355">
    <property type="term" value="P:regulation of DNA-templated transcription"/>
    <property type="evidence" value="ECO:0007669"/>
    <property type="project" value="InterPro"/>
</dbReference>
<dbReference type="Gene3D" id="1.10.10.10">
    <property type="entry name" value="Winged helix-like DNA-binding domain superfamily/Winged helix DNA-binding domain"/>
    <property type="match status" value="1"/>
</dbReference>
<dbReference type="SMART" id="SM00862">
    <property type="entry name" value="Trans_reg_C"/>
    <property type="match status" value="1"/>
</dbReference>
<dbReference type="Pfam" id="PF01590">
    <property type="entry name" value="GAF"/>
    <property type="match status" value="1"/>
</dbReference>
<evidence type="ECO:0000259" key="5">
    <source>
        <dbReference type="SMART" id="SM00862"/>
    </source>
</evidence>
<dbReference type="Proteomes" id="UP000244928">
    <property type="component" value="Chromosome"/>
</dbReference>
<evidence type="ECO:0000256" key="2">
    <source>
        <dbReference type="ARBA" id="ARBA00023125"/>
    </source>
</evidence>
<reference evidence="6 7" key="1">
    <citation type="submission" date="2016-04" db="EMBL/GenBank/DDBJ databases">
        <title>Complete genome sequence of Dietzia lutea YIM 80766T, a strain isolated from desert soil in Egypt.</title>
        <authorList>
            <person name="Zhao J."/>
            <person name="Hu B."/>
            <person name="Geng S."/>
            <person name="Nie Y."/>
            <person name="Tang Y."/>
        </authorList>
    </citation>
    <scope>NUCLEOTIDE SEQUENCE [LARGE SCALE GENOMIC DNA]</scope>
    <source>
        <strain evidence="6 7">YIM 80766</strain>
    </source>
</reference>
<keyword evidence="7" id="KW-1185">Reference proteome</keyword>
<dbReference type="InterPro" id="IPR003018">
    <property type="entry name" value="GAF"/>
</dbReference>
<dbReference type="InterPro" id="IPR029016">
    <property type="entry name" value="GAF-like_dom_sf"/>
</dbReference>
<dbReference type="KEGG" id="dlu:A6035_14455"/>
<evidence type="ECO:0000313" key="6">
    <source>
        <dbReference type="EMBL" id="AWH93182.1"/>
    </source>
</evidence>
<sequence>MSLHSTLRFSDPGTFAARSIEAHEIALSGGTTSTLDSRILRAWRRSGAAGISPDQQAPSSVLSREEIADARGQTPLHRVAGDVVASVADTSAAGRHLVVVSDTRGRVLWRAGSAQVLRRADSIAFVEGADWSEKSIGTNGISLALEAGTLAHATAGEHFVRAHHGWTCTASPIRNSRGRIVGVLDVSHPLRYSSAETAALVRCGTRLAESLLAALPSPFDSDSRTEASYAGTPGRDAGHNRAAHASAVTSIRLLGWKPAVIRADGTSIPLTPRRAELLALLASREAWSARSLSEALYEDPSATTTVRGEVRRLRQLTGLSIDSQPYSLCPRERECVDFLSVEHPDDLLPDSEIPAIIDLRYGI</sequence>
<keyword evidence="2" id="KW-0238">DNA-binding</keyword>
<accession>A0A2S1RA93</accession>
<dbReference type="InterPro" id="IPR036388">
    <property type="entry name" value="WH-like_DNA-bd_sf"/>
</dbReference>
<evidence type="ECO:0000256" key="4">
    <source>
        <dbReference type="SAM" id="MobiDB-lite"/>
    </source>
</evidence>
<dbReference type="AlphaFoldDB" id="A0A2S1RA93"/>
<evidence type="ECO:0000256" key="3">
    <source>
        <dbReference type="ARBA" id="ARBA00023163"/>
    </source>
</evidence>
<dbReference type="GO" id="GO:0000160">
    <property type="term" value="P:phosphorelay signal transduction system"/>
    <property type="evidence" value="ECO:0007669"/>
    <property type="project" value="InterPro"/>
</dbReference>
<dbReference type="InterPro" id="IPR001867">
    <property type="entry name" value="OmpR/PhoB-type_DNA-bd"/>
</dbReference>
<name>A0A2S1RA93_9ACTN</name>